<dbReference type="EMBL" id="LT907975">
    <property type="protein sequence ID" value="SOB60623.1"/>
    <property type="molecule type" value="Genomic_DNA"/>
</dbReference>
<sequence length="52" mass="5883">MKTTKTIIQTLRNTSQPLSQKTIKRAADRLERLDSICKKLLDEREKVLGGGV</sequence>
<protein>
    <submittedName>
        <fullName evidence="1">Uncharacterized protein</fullName>
    </submittedName>
</protein>
<organism evidence="1 2">
    <name type="scientific">Pseudodesulfovibrio profundus</name>
    <dbReference type="NCBI Taxonomy" id="57320"/>
    <lineage>
        <taxon>Bacteria</taxon>
        <taxon>Pseudomonadati</taxon>
        <taxon>Thermodesulfobacteriota</taxon>
        <taxon>Desulfovibrionia</taxon>
        <taxon>Desulfovibrionales</taxon>
        <taxon>Desulfovibrionaceae</taxon>
    </lineage>
</organism>
<proteinExistence type="predicted"/>
<keyword evidence="2" id="KW-1185">Reference proteome</keyword>
<reference evidence="2" key="1">
    <citation type="submission" date="2017-09" db="EMBL/GenBank/DDBJ databases">
        <authorList>
            <person name="Regsiter A."/>
            <person name="William W."/>
        </authorList>
    </citation>
    <scope>NUCLEOTIDE SEQUENCE [LARGE SCALE GENOMIC DNA]</scope>
    <source>
        <strain evidence="2">500-1</strain>
    </source>
</reference>
<evidence type="ECO:0000313" key="2">
    <source>
        <dbReference type="Proteomes" id="UP000219215"/>
    </source>
</evidence>
<name>A0A2C8FDX0_9BACT</name>
<dbReference type="KEGG" id="pprf:DPRO_3707"/>
<dbReference type="AlphaFoldDB" id="A0A2C8FDX0"/>
<gene>
    <name evidence="1" type="ORF">DPRO_3707</name>
</gene>
<accession>A0A2C8FDX0</accession>
<dbReference type="RefSeq" id="WP_157917556.1">
    <property type="nucleotide sequence ID" value="NZ_LT907975.1"/>
</dbReference>
<dbReference type="Proteomes" id="UP000219215">
    <property type="component" value="Chromosome DPRO"/>
</dbReference>
<evidence type="ECO:0000313" key="1">
    <source>
        <dbReference type="EMBL" id="SOB60623.1"/>
    </source>
</evidence>